<dbReference type="KEGG" id="cne:CNL04440"/>
<keyword evidence="4" id="KW-0175">Coiled coil</keyword>
<feature type="compositionally biased region" description="Basic and acidic residues" evidence="5">
    <location>
        <begin position="1645"/>
        <end position="1659"/>
    </location>
</feature>
<dbReference type="PaxDb" id="214684-Q5K8U7"/>
<feature type="compositionally biased region" description="Polar residues" evidence="5">
    <location>
        <begin position="1279"/>
        <end position="1305"/>
    </location>
</feature>
<sequence>MKPHPLHTTNHLRDLTPQEAQQLTAFIDKRKWFEHRLDSLEHIPPVYPFIHPVLEQIPENANQCDLQFMRSGEADSQWQLPDQDQVKAWKRERDEIEEQVLEFDGGDLKRMKKMTRAATLLPLTPPSTHLVSITLDLIVLIDRILSLLRRRGQILDLVMLRLQWDQVRWQVMSESKGLLNEVDSVVRDKARWSPAEVDVTSRGSPRYFPRSPSCRGSVTPVTPKSSTPRTDTLASDLASAHLGSSPQHKQASESAVQTASPARHLSTPDRSLHIPLLHSQLVNLRIRHKNITSTHLARSGAILDRMIDVASHLQNLGDVNGPCTKNESLEGGAVPYQLLDLQDELDASVEELGRRVAWCGELEEHWKLSEAHYSSSFQAHQLGLELLDNLHQALSKPATSKRHQQLSELLGKAQSCLPTPITDSFSRPFYPAYPENDEYNQHAKGALIKAHTNASDIIKKGKEGVDWYSRLLSAREKVLGKHSEIKELEENIRQLLEFLERGENRIERPDMSSRHCLDGNFEHWINTVPSKSAMTLQYVEQSESVCNRSTLLALQYRNLLKTPPRFIREQAWWQTDLINYDLADQVDTDLNRLLELRQQTLAAVQAAKEDIEILEKAQQAFIGASLVRNEGLFIQRQLETLIQKIAYPSSQCVERNHGELNRTITQLARRIEQQVTTPFSSFKGLIKCYQRHLPTLCQFLLSAISDVTNLPSQLSRSMDLLERVQNQTTIVESVEAEAQKMIVNVIVIREEAEQMTGREDVIDVLDSLLAKVEELDEEARSWESKLSQRIPFLASETNGLPSSNDLYTVPTAPMMSSLSRSKAPQQTSTVGLAIDDTNSAALDLASVDQSVRGAVNDQVLAVGSHIAHCKSVCRSAMLDVWENRCQGRVTALEKGISSWLDLCEKTRNILDDMAGRVNVQTPSYGLAQVAVQEVEDTLASLKKYITEHERILQAHLAGVEDIFNALPRWCGEEEEESQGRCQRWEISKRISKDVVEDALGKAGDIVAAGEALLAKIKCQTEDIHNQQQALPDTPTPLTNTPDVLGPSVIADDTSSSPFETLKDDLDLLEQLRKQLDDLKVEELVNPITSKSSWTSTSRQLPAQAMAERIAKVLGDISESVRLLSNPSSHVTLTEAESLKQSLTSQKALMPRLEQLAQIDGAVKACDDAHSQLLDIIDNYAEQKGPLQDAARDAQQALDYVLECSMPVNDDSRVCREVKRLRDTMKDLEMLVEECLDPEKLKEEDVQDAISDISRSESALSFASTVQPFNPNASVSKLPRLSSSLFKPSPRSTSNPQRTPLRSSSGILAHQGKNGYRVVSDTPTYVLANKSQSIVDLHPPLSLAGPTATPCATPTLPGSDPRARKSSIPRRSRISNASSIASSSAATPQFAKAIPKLRRTSHLVPSIQSKVKKEYVPNPKSKLDVAIGKVINKLDIDVPVRPVNQDIIGSIAEWQDLSGQYWIGSEGKAKLCFCRILRSRTVMVRVGGGWVELSKYLLDHFTEMMGSFPRQTTAVPSLRRSYSSTISLFNMNSPVPITSASLISRSALSSLPMDESMDPKSAMHISKNNQMTPLRRAVPLAQTPEQFLSPQKAQGSLEPVPSTPRTPNSTGRNASFSSTSPHSPSVTLPSGVGSPFLAFQFMRKAADSPNAREKEKEMFGAKRSSPIKEKSKRNLMV</sequence>
<dbReference type="Proteomes" id="UP000002149">
    <property type="component" value="Chromosome 12"/>
</dbReference>
<dbReference type="OrthoDB" id="10017054at2759"/>
<dbReference type="Pfam" id="PF02187">
    <property type="entry name" value="GAS2"/>
    <property type="match status" value="1"/>
</dbReference>
<evidence type="ECO:0000256" key="3">
    <source>
        <dbReference type="ARBA" id="ARBA00023212"/>
    </source>
</evidence>
<feature type="coiled-coil region" evidence="4">
    <location>
        <begin position="590"/>
        <end position="617"/>
    </location>
</feature>
<evidence type="ECO:0000259" key="6">
    <source>
        <dbReference type="PROSITE" id="PS51460"/>
    </source>
</evidence>
<proteinExistence type="predicted"/>
<dbReference type="Gene3D" id="3.30.920.20">
    <property type="entry name" value="Gas2-like domain"/>
    <property type="match status" value="1"/>
</dbReference>
<keyword evidence="3" id="KW-0206">Cytoskeleton</keyword>
<gene>
    <name evidence="7" type="ordered locus">CNL04440</name>
</gene>
<accession>Q5K8U7</accession>
<dbReference type="GO" id="GO:0005856">
    <property type="term" value="C:cytoskeleton"/>
    <property type="evidence" value="ECO:0007669"/>
    <property type="project" value="UniProtKB-SubCell"/>
</dbReference>
<dbReference type="SUPFAM" id="SSF143575">
    <property type="entry name" value="GAS2 domain-like"/>
    <property type="match status" value="1"/>
</dbReference>
<dbReference type="RefSeq" id="XP_024513826.1">
    <property type="nucleotide sequence ID" value="XM_024658149.1"/>
</dbReference>
<dbReference type="EMBL" id="AE017352">
    <property type="protein sequence ID" value="AAW46477.2"/>
    <property type="molecule type" value="Genomic_DNA"/>
</dbReference>
<feature type="region of interest" description="Disordered" evidence="5">
    <location>
        <begin position="1588"/>
        <end position="1628"/>
    </location>
</feature>
<dbReference type="PROSITE" id="PS51460">
    <property type="entry name" value="GAR"/>
    <property type="match status" value="1"/>
</dbReference>
<feature type="compositionally biased region" description="Low complexity" evidence="5">
    <location>
        <begin position="1614"/>
        <end position="1628"/>
    </location>
</feature>
<feature type="region of interest" description="Disordered" evidence="5">
    <location>
        <begin position="197"/>
        <end position="270"/>
    </location>
</feature>
<feature type="compositionally biased region" description="Basic residues" evidence="5">
    <location>
        <begin position="1363"/>
        <end position="1372"/>
    </location>
</feature>
<feature type="compositionally biased region" description="Polar residues" evidence="5">
    <location>
        <begin position="242"/>
        <end position="260"/>
    </location>
</feature>
<dbReference type="InterPro" id="IPR003108">
    <property type="entry name" value="GAR_dom"/>
</dbReference>
<reference evidence="7 8" key="1">
    <citation type="journal article" date="2005" name="Science">
        <title>The genome of the basidiomycetous yeast and human pathogen Cryptococcus neoformans.</title>
        <authorList>
            <person name="Loftus B.J."/>
            <person name="Fung E."/>
            <person name="Roncaglia P."/>
            <person name="Rowley D."/>
            <person name="Amedeo P."/>
            <person name="Bruno D."/>
            <person name="Vamathevan J."/>
            <person name="Miranda M."/>
            <person name="Anderson I.J."/>
            <person name="Fraser J.A."/>
            <person name="Allen J.E."/>
            <person name="Bosdet I.E."/>
            <person name="Brent M.R."/>
            <person name="Chiu R."/>
            <person name="Doering T.L."/>
            <person name="Donlin M.J."/>
            <person name="D'Souza C.A."/>
            <person name="Fox D.S."/>
            <person name="Grinberg V."/>
            <person name="Fu J."/>
            <person name="Fukushima M."/>
            <person name="Haas B.J."/>
            <person name="Huang J.C."/>
            <person name="Janbon G."/>
            <person name="Jones S.J."/>
            <person name="Koo H.L."/>
            <person name="Krzywinski M.I."/>
            <person name="Kwon-Chung J.K."/>
            <person name="Lengeler K.B."/>
            <person name="Maiti R."/>
            <person name="Marra M.A."/>
            <person name="Marra R.E."/>
            <person name="Mathewson C.A."/>
            <person name="Mitchell T.G."/>
            <person name="Pertea M."/>
            <person name="Riggs F.R."/>
            <person name="Salzberg S.L."/>
            <person name="Schein J.E."/>
            <person name="Shvartsbeyn A."/>
            <person name="Shin H."/>
            <person name="Shumway M."/>
            <person name="Specht C.A."/>
            <person name="Suh B.B."/>
            <person name="Tenney A."/>
            <person name="Utterback T.R."/>
            <person name="Wickes B.L."/>
            <person name="Wortman J.R."/>
            <person name="Wye N.H."/>
            <person name="Kronstad J.W."/>
            <person name="Lodge J.K."/>
            <person name="Heitman J."/>
            <person name="Davis R.W."/>
            <person name="Fraser C.M."/>
            <person name="Hyman R.W."/>
        </authorList>
    </citation>
    <scope>NUCLEOTIDE SEQUENCE [LARGE SCALE GENOMIC DNA]</scope>
    <source>
        <strain evidence="8">JEC21 / ATCC MYA-565</strain>
    </source>
</reference>
<feature type="coiled-coil region" evidence="4">
    <location>
        <begin position="758"/>
        <end position="785"/>
    </location>
</feature>
<evidence type="ECO:0000256" key="5">
    <source>
        <dbReference type="SAM" id="MobiDB-lite"/>
    </source>
</evidence>
<evidence type="ECO:0000256" key="4">
    <source>
        <dbReference type="SAM" id="Coils"/>
    </source>
</evidence>
<feature type="region of interest" description="Disordered" evidence="5">
    <location>
        <begin position="1279"/>
        <end position="1308"/>
    </location>
</feature>
<organism evidence="7 8">
    <name type="scientific">Cryptococcus deneoformans (strain JEC21 / ATCC MYA-565)</name>
    <name type="common">Cryptococcus neoformans var. neoformans serotype D</name>
    <dbReference type="NCBI Taxonomy" id="214684"/>
    <lineage>
        <taxon>Eukaryota</taxon>
        <taxon>Fungi</taxon>
        <taxon>Dikarya</taxon>
        <taxon>Basidiomycota</taxon>
        <taxon>Agaricomycotina</taxon>
        <taxon>Tremellomycetes</taxon>
        <taxon>Tremellales</taxon>
        <taxon>Cryptococcaceae</taxon>
        <taxon>Cryptococcus</taxon>
        <taxon>Cryptococcus neoformans species complex</taxon>
    </lineage>
</organism>
<feature type="domain" description="GAR" evidence="6">
    <location>
        <begin position="1417"/>
        <end position="1503"/>
    </location>
</feature>
<dbReference type="GO" id="GO:0008017">
    <property type="term" value="F:microtubule binding"/>
    <property type="evidence" value="ECO:0007669"/>
    <property type="project" value="InterPro"/>
</dbReference>
<protein>
    <recommendedName>
        <fullName evidence="6">GAR domain-containing protein</fullName>
    </recommendedName>
</protein>
<dbReference type="SMART" id="SM00243">
    <property type="entry name" value="GAS2"/>
    <property type="match status" value="1"/>
</dbReference>
<dbReference type="InParanoid" id="Q5K8U7"/>
<feature type="compositionally biased region" description="Polar residues" evidence="5">
    <location>
        <begin position="214"/>
        <end position="233"/>
    </location>
</feature>
<evidence type="ECO:0000313" key="7">
    <source>
        <dbReference type="EMBL" id="AAW46477.2"/>
    </source>
</evidence>
<feature type="compositionally biased region" description="Polar residues" evidence="5">
    <location>
        <begin position="1602"/>
        <end position="1613"/>
    </location>
</feature>
<dbReference type="VEuPathDB" id="FungiDB:CNL04440"/>
<evidence type="ECO:0000256" key="2">
    <source>
        <dbReference type="ARBA" id="ARBA00022490"/>
    </source>
</evidence>
<dbReference type="InterPro" id="IPR036534">
    <property type="entry name" value="GAR_dom_sf"/>
</dbReference>
<evidence type="ECO:0000256" key="1">
    <source>
        <dbReference type="ARBA" id="ARBA00004245"/>
    </source>
</evidence>
<keyword evidence="2" id="KW-0963">Cytoplasm</keyword>
<feature type="region of interest" description="Disordered" evidence="5">
    <location>
        <begin position="1348"/>
        <end position="1380"/>
    </location>
</feature>
<feature type="region of interest" description="Disordered" evidence="5">
    <location>
        <begin position="1645"/>
        <end position="1676"/>
    </location>
</feature>
<feature type="compositionally biased region" description="Low complexity" evidence="5">
    <location>
        <begin position="1348"/>
        <end position="1357"/>
    </location>
</feature>
<dbReference type="HOGENOM" id="CLU_1343194_0_0_1"/>
<evidence type="ECO:0000313" key="8">
    <source>
        <dbReference type="Proteomes" id="UP000002149"/>
    </source>
</evidence>
<dbReference type="GeneID" id="3254781"/>
<comment type="subcellular location">
    <subcellularLocation>
        <location evidence="1">Cytoplasm</location>
        <location evidence="1">Cytoskeleton</location>
    </subcellularLocation>
</comment>
<name>Q5K8U7_CRYD1</name>
<keyword evidence="8" id="KW-1185">Reference proteome</keyword>